<evidence type="ECO:0000256" key="9">
    <source>
        <dbReference type="SAM" id="MobiDB-lite"/>
    </source>
</evidence>
<feature type="domain" description="Fe2OG dioxygenase" evidence="10">
    <location>
        <begin position="95"/>
        <end position="193"/>
    </location>
</feature>
<feature type="region of interest" description="Disordered" evidence="9">
    <location>
        <begin position="194"/>
        <end position="217"/>
    </location>
</feature>
<evidence type="ECO:0000256" key="6">
    <source>
        <dbReference type="ARBA" id="ARBA00023002"/>
    </source>
</evidence>
<dbReference type="PANTHER" id="PTHR31212">
    <property type="entry name" value="ALPHA-KETOGLUTARATE-DEPENDENT DIOXYGENASE ALKB HOMOLOG 3"/>
    <property type="match status" value="1"/>
</dbReference>
<proteinExistence type="predicted"/>
<evidence type="ECO:0000256" key="7">
    <source>
        <dbReference type="ARBA" id="ARBA00023004"/>
    </source>
</evidence>
<evidence type="ECO:0000256" key="1">
    <source>
        <dbReference type="ARBA" id="ARBA00001954"/>
    </source>
</evidence>
<dbReference type="GO" id="GO:0032451">
    <property type="term" value="F:demethylase activity"/>
    <property type="evidence" value="ECO:0007669"/>
    <property type="project" value="UniProtKB-ARBA"/>
</dbReference>
<dbReference type="RefSeq" id="WP_211927136.1">
    <property type="nucleotide sequence ID" value="NZ_JAGQFT020000007.1"/>
</dbReference>
<dbReference type="GO" id="GO:0016705">
    <property type="term" value="F:oxidoreductase activity, acting on paired donors, with incorporation or reduction of molecular oxygen"/>
    <property type="evidence" value="ECO:0007669"/>
    <property type="project" value="UniProtKB-ARBA"/>
</dbReference>
<dbReference type="GO" id="GO:0140097">
    <property type="term" value="F:catalytic activity, acting on DNA"/>
    <property type="evidence" value="ECO:0007669"/>
    <property type="project" value="UniProtKB-ARBA"/>
</dbReference>
<dbReference type="FunFam" id="2.60.120.590:FF:000004">
    <property type="entry name" value="DNA oxidative demethylase ALKBH2"/>
    <property type="match status" value="1"/>
</dbReference>
<dbReference type="InterPro" id="IPR005123">
    <property type="entry name" value="Oxoglu/Fe-dep_dioxygenase_dom"/>
</dbReference>
<dbReference type="PANTHER" id="PTHR31212:SF4">
    <property type="entry name" value="ALPHA-KETOGLUTARATE-DEPENDENT DIOXYGENASE ALKB HOMOLOG 3"/>
    <property type="match status" value="1"/>
</dbReference>
<evidence type="ECO:0000313" key="12">
    <source>
        <dbReference type="EMBL" id="MBS7457808.1"/>
    </source>
</evidence>
<dbReference type="GO" id="GO:0006307">
    <property type="term" value="P:DNA alkylation repair"/>
    <property type="evidence" value="ECO:0007669"/>
    <property type="project" value="InterPro"/>
</dbReference>
<dbReference type="EMBL" id="JAGQFT020000007">
    <property type="protein sequence ID" value="MBS7457808.1"/>
    <property type="molecule type" value="Genomic_DNA"/>
</dbReference>
<organism evidence="11">
    <name type="scientific">Coralloluteibacterium stylophorae</name>
    <dbReference type="NCBI Taxonomy" id="1776034"/>
    <lineage>
        <taxon>Bacteria</taxon>
        <taxon>Pseudomonadati</taxon>
        <taxon>Pseudomonadota</taxon>
        <taxon>Gammaproteobacteria</taxon>
        <taxon>Lysobacterales</taxon>
        <taxon>Lysobacteraceae</taxon>
        <taxon>Coralloluteibacterium</taxon>
    </lineage>
</organism>
<reference evidence="12 13" key="1">
    <citation type="journal article" date="2021" name="Microbiol. Resour. Announc.">
        <title>Draft Genome Sequence of Coralloluteibacterium stylophorae LMG 29479T.</title>
        <authorList>
            <person name="Karlyshev A.V."/>
            <person name="Kudryashova E.B."/>
            <person name="Ariskina E.V."/>
            <person name="Conroy A.P."/>
            <person name="Abidueva E.Y."/>
        </authorList>
    </citation>
    <scope>NUCLEOTIDE SEQUENCE [LARGE SCALE GENOMIC DNA]</scope>
    <source>
        <strain evidence="12 13">LMG 29479</strain>
    </source>
</reference>
<comment type="caution">
    <text evidence="11">The sequence shown here is derived from an EMBL/GenBank/DDBJ whole genome shotgun (WGS) entry which is preliminary data.</text>
</comment>
<dbReference type="Proteomes" id="UP000675747">
    <property type="component" value="Unassembled WGS sequence"/>
</dbReference>
<keyword evidence="13" id="KW-1185">Reference proteome</keyword>
<evidence type="ECO:0000259" key="10">
    <source>
        <dbReference type="PROSITE" id="PS51471"/>
    </source>
</evidence>
<keyword evidence="8" id="KW-0234">DNA repair</keyword>
<dbReference type="GO" id="GO:0051213">
    <property type="term" value="F:dioxygenase activity"/>
    <property type="evidence" value="ECO:0007669"/>
    <property type="project" value="UniProtKB-KW"/>
</dbReference>
<accession>A0A8J7VWQ0</accession>
<keyword evidence="2" id="KW-0479">Metal-binding</keyword>
<keyword evidence="7" id="KW-0408">Iron</keyword>
<keyword evidence="3" id="KW-0227">DNA damage</keyword>
<dbReference type="InterPro" id="IPR027450">
    <property type="entry name" value="AlkB-like"/>
</dbReference>
<keyword evidence="4" id="KW-0460">Magnesium</keyword>
<dbReference type="Pfam" id="PF13532">
    <property type="entry name" value="2OG-FeII_Oxy_2"/>
    <property type="match status" value="1"/>
</dbReference>
<keyword evidence="5 11" id="KW-0223">Dioxygenase</keyword>
<comment type="cofactor">
    <cofactor evidence="1">
        <name>Fe(2+)</name>
        <dbReference type="ChEBI" id="CHEBI:29033"/>
    </cofactor>
</comment>
<dbReference type="SUPFAM" id="SSF51197">
    <property type="entry name" value="Clavaminate synthase-like"/>
    <property type="match status" value="1"/>
</dbReference>
<evidence type="ECO:0000313" key="13">
    <source>
        <dbReference type="Proteomes" id="UP000675747"/>
    </source>
</evidence>
<dbReference type="Gene3D" id="2.60.120.590">
    <property type="entry name" value="Alpha-ketoglutarate-dependent dioxygenase AlkB-like"/>
    <property type="match status" value="1"/>
</dbReference>
<name>A0A8J7VWQ0_9GAMM</name>
<dbReference type="GO" id="GO:0046872">
    <property type="term" value="F:metal ion binding"/>
    <property type="evidence" value="ECO:0007669"/>
    <property type="project" value="UniProtKB-KW"/>
</dbReference>
<keyword evidence="6" id="KW-0560">Oxidoreductase</keyword>
<dbReference type="PROSITE" id="PS51471">
    <property type="entry name" value="FE2OG_OXY"/>
    <property type="match status" value="1"/>
</dbReference>
<evidence type="ECO:0000256" key="2">
    <source>
        <dbReference type="ARBA" id="ARBA00022723"/>
    </source>
</evidence>
<protein>
    <submittedName>
        <fullName evidence="11">Alpha-ketoglutarate-dependent dioxygenase AlkB</fullName>
    </submittedName>
</protein>
<feature type="compositionally biased region" description="Basic and acidic residues" evidence="9">
    <location>
        <begin position="194"/>
        <end position="210"/>
    </location>
</feature>
<gene>
    <name evidence="12" type="ORF">KB893_011770</name>
    <name evidence="11" type="ORF">KB893_11950</name>
</gene>
<evidence type="ECO:0000256" key="4">
    <source>
        <dbReference type="ARBA" id="ARBA00022842"/>
    </source>
</evidence>
<evidence type="ECO:0000256" key="5">
    <source>
        <dbReference type="ARBA" id="ARBA00022964"/>
    </source>
</evidence>
<sequence>MFERLPLAGAEVALDPAWLPRREADALFARLLAEVDWETHRIRLFGREVDAPRRSSWIGEPGAAYTYSRTRFEPRPWPEALAALRPRVEAAAGAAFDSVLANLYRDGRDAMGWHADDEPELGPAPVIASLSLGAARRFQFKRRVAGARAVPIDLPHGSLLLMRGATQAHYRHALPRTARPVGPRINLTFRRVRAEAGQERRDGRPVRADEGGVAQRP</sequence>
<evidence type="ECO:0000256" key="3">
    <source>
        <dbReference type="ARBA" id="ARBA00022763"/>
    </source>
</evidence>
<dbReference type="EMBL" id="JAGQFT010000109">
    <property type="protein sequence ID" value="MBR0563219.1"/>
    <property type="molecule type" value="Genomic_DNA"/>
</dbReference>
<reference evidence="11" key="2">
    <citation type="submission" date="2021-04" db="EMBL/GenBank/DDBJ databases">
        <authorList>
            <person name="Karlyshev A.V."/>
        </authorList>
    </citation>
    <scope>NUCLEOTIDE SEQUENCE</scope>
    <source>
        <strain evidence="11">LMG 29479</strain>
    </source>
</reference>
<dbReference type="InterPro" id="IPR037151">
    <property type="entry name" value="AlkB-like_sf"/>
</dbReference>
<dbReference type="AlphaFoldDB" id="A0A8J7VWQ0"/>
<dbReference type="GO" id="GO:0016787">
    <property type="term" value="F:hydrolase activity"/>
    <property type="evidence" value="ECO:0007669"/>
    <property type="project" value="UniProtKB-ARBA"/>
</dbReference>
<evidence type="ECO:0000313" key="11">
    <source>
        <dbReference type="EMBL" id="MBR0563219.1"/>
    </source>
</evidence>
<evidence type="ECO:0000256" key="8">
    <source>
        <dbReference type="ARBA" id="ARBA00023204"/>
    </source>
</evidence>
<dbReference type="InterPro" id="IPR032854">
    <property type="entry name" value="ALKBH3"/>
</dbReference>